<dbReference type="InterPro" id="IPR003148">
    <property type="entry name" value="RCK_N"/>
</dbReference>
<dbReference type="OrthoDB" id="9781411at2"/>
<dbReference type="PANTHER" id="PTHR46157:SF8">
    <property type="entry name" value="GLUTATHIONE-REGULATED POTASSIUM-EFFLUX SYSTEM PROTEIN"/>
    <property type="match status" value="1"/>
</dbReference>
<keyword evidence="15" id="KW-1185">Reference proteome</keyword>
<keyword evidence="10 12" id="KW-0472">Membrane</keyword>
<organism evidence="14 15">
    <name type="scientific">Mesorhizobium hungaricum</name>
    <dbReference type="NCBI Taxonomy" id="1566387"/>
    <lineage>
        <taxon>Bacteria</taxon>
        <taxon>Pseudomonadati</taxon>
        <taxon>Pseudomonadota</taxon>
        <taxon>Alphaproteobacteria</taxon>
        <taxon>Hyphomicrobiales</taxon>
        <taxon>Phyllobacteriaceae</taxon>
        <taxon>Mesorhizobium</taxon>
    </lineage>
</organism>
<feature type="compositionally biased region" description="Low complexity" evidence="11">
    <location>
        <begin position="581"/>
        <end position="594"/>
    </location>
</feature>
<feature type="transmembrane region" description="Helical" evidence="12">
    <location>
        <begin position="362"/>
        <end position="386"/>
    </location>
</feature>
<dbReference type="GO" id="GO:1902600">
    <property type="term" value="P:proton transmembrane transport"/>
    <property type="evidence" value="ECO:0007669"/>
    <property type="project" value="InterPro"/>
</dbReference>
<keyword evidence="8 12" id="KW-1133">Transmembrane helix</keyword>
<proteinExistence type="inferred from homology"/>
<dbReference type="STRING" id="1566387.QV13_13080"/>
<dbReference type="Pfam" id="PF00999">
    <property type="entry name" value="Na_H_Exchanger"/>
    <property type="match status" value="1"/>
</dbReference>
<evidence type="ECO:0000256" key="7">
    <source>
        <dbReference type="ARBA" id="ARBA00022958"/>
    </source>
</evidence>
<evidence type="ECO:0000256" key="12">
    <source>
        <dbReference type="SAM" id="Phobius"/>
    </source>
</evidence>
<dbReference type="Gene3D" id="3.40.50.720">
    <property type="entry name" value="NAD(P)-binding Rossmann-like Domain"/>
    <property type="match status" value="1"/>
</dbReference>
<evidence type="ECO:0000256" key="6">
    <source>
        <dbReference type="ARBA" id="ARBA00022692"/>
    </source>
</evidence>
<reference evidence="14 15" key="1">
    <citation type="submission" date="2016-08" db="EMBL/GenBank/DDBJ databases">
        <title>Whole genome sequence of Mesorhizobium sp. strain UASWS1009 isolated from industrial sewage.</title>
        <authorList>
            <person name="Crovadore J."/>
            <person name="Calmin G."/>
            <person name="Chablais R."/>
            <person name="Cochard B."/>
            <person name="Lefort F."/>
        </authorList>
    </citation>
    <scope>NUCLEOTIDE SEQUENCE [LARGE SCALE GENOMIC DNA]</scope>
    <source>
        <strain evidence="14 15">UASWS1009</strain>
    </source>
</reference>
<dbReference type="InterPro" id="IPR004771">
    <property type="entry name" value="K/H_exchanger"/>
</dbReference>
<dbReference type="EMBL" id="MDEO01000032">
    <property type="protein sequence ID" value="OCX17676.1"/>
    <property type="molecule type" value="Genomic_DNA"/>
</dbReference>
<dbReference type="AlphaFoldDB" id="A0A1C2DST6"/>
<feature type="transmembrane region" description="Helical" evidence="12">
    <location>
        <begin position="155"/>
        <end position="174"/>
    </location>
</feature>
<feature type="transmembrane region" description="Helical" evidence="12">
    <location>
        <begin position="12"/>
        <end position="28"/>
    </location>
</feature>
<comment type="similarity">
    <text evidence="2">Belongs to the monovalent cation:proton antiporter 2 (CPA2) transporter (TC 2.A.37) family.</text>
</comment>
<dbReference type="PANTHER" id="PTHR46157">
    <property type="entry name" value="K(+) EFFLUX ANTIPORTER 3, CHLOROPLASTIC"/>
    <property type="match status" value="1"/>
</dbReference>
<name>A0A1C2DST6_9HYPH</name>
<comment type="caution">
    <text evidence="14">The sequence shown here is derived from an EMBL/GenBank/DDBJ whole genome shotgun (WGS) entry which is preliminary data.</text>
</comment>
<dbReference type="GO" id="GO:0008324">
    <property type="term" value="F:monoatomic cation transmembrane transporter activity"/>
    <property type="evidence" value="ECO:0007669"/>
    <property type="project" value="InterPro"/>
</dbReference>
<dbReference type="GO" id="GO:0005886">
    <property type="term" value="C:plasma membrane"/>
    <property type="evidence" value="ECO:0007669"/>
    <property type="project" value="TreeGrafter"/>
</dbReference>
<dbReference type="Pfam" id="PF02254">
    <property type="entry name" value="TrkA_N"/>
    <property type="match status" value="1"/>
</dbReference>
<evidence type="ECO:0000256" key="5">
    <source>
        <dbReference type="ARBA" id="ARBA00022538"/>
    </source>
</evidence>
<evidence type="ECO:0000256" key="9">
    <source>
        <dbReference type="ARBA" id="ARBA00023065"/>
    </source>
</evidence>
<feature type="region of interest" description="Disordered" evidence="11">
    <location>
        <begin position="581"/>
        <end position="601"/>
    </location>
</feature>
<feature type="transmembrane region" description="Helical" evidence="12">
    <location>
        <begin position="273"/>
        <end position="294"/>
    </location>
</feature>
<dbReference type="InterPro" id="IPR038770">
    <property type="entry name" value="Na+/solute_symporter_sf"/>
</dbReference>
<protein>
    <submittedName>
        <fullName evidence="14">Potassium transporter</fullName>
    </submittedName>
</protein>
<dbReference type="FunFam" id="3.40.50.720:FF:000036">
    <property type="entry name" value="Glutathione-regulated potassium-efflux system protein KefB"/>
    <property type="match status" value="1"/>
</dbReference>
<feature type="transmembrane region" description="Helical" evidence="12">
    <location>
        <begin position="59"/>
        <end position="78"/>
    </location>
</feature>
<dbReference type="InterPro" id="IPR006153">
    <property type="entry name" value="Cation/H_exchanger_TM"/>
</dbReference>
<keyword evidence="9" id="KW-0406">Ion transport</keyword>
<feature type="transmembrane region" description="Helical" evidence="12">
    <location>
        <begin position="35"/>
        <end position="53"/>
    </location>
</feature>
<feature type="domain" description="RCK N-terminal" evidence="13">
    <location>
        <begin position="404"/>
        <end position="520"/>
    </location>
</feature>
<evidence type="ECO:0000256" key="11">
    <source>
        <dbReference type="SAM" id="MobiDB-lite"/>
    </source>
</evidence>
<gene>
    <name evidence="14" type="ORF">QV13_13080</name>
</gene>
<keyword evidence="3" id="KW-0813">Transport</keyword>
<evidence type="ECO:0000256" key="8">
    <source>
        <dbReference type="ARBA" id="ARBA00022989"/>
    </source>
</evidence>
<evidence type="ECO:0000256" key="1">
    <source>
        <dbReference type="ARBA" id="ARBA00004127"/>
    </source>
</evidence>
<feature type="transmembrane region" description="Helical" evidence="12">
    <location>
        <begin position="300"/>
        <end position="322"/>
    </location>
</feature>
<evidence type="ECO:0000313" key="14">
    <source>
        <dbReference type="EMBL" id="OCX17676.1"/>
    </source>
</evidence>
<evidence type="ECO:0000256" key="10">
    <source>
        <dbReference type="ARBA" id="ARBA00023136"/>
    </source>
</evidence>
<dbReference type="SUPFAM" id="SSF51735">
    <property type="entry name" value="NAD(P)-binding Rossmann-fold domains"/>
    <property type="match status" value="1"/>
</dbReference>
<evidence type="ECO:0000256" key="2">
    <source>
        <dbReference type="ARBA" id="ARBA00005551"/>
    </source>
</evidence>
<feature type="transmembrane region" description="Helical" evidence="12">
    <location>
        <begin position="186"/>
        <end position="207"/>
    </location>
</feature>
<keyword evidence="7" id="KW-0630">Potassium</keyword>
<accession>A0A1C2DST6</accession>
<evidence type="ECO:0000256" key="3">
    <source>
        <dbReference type="ARBA" id="ARBA00022448"/>
    </source>
</evidence>
<evidence type="ECO:0000313" key="15">
    <source>
        <dbReference type="Proteomes" id="UP000094412"/>
    </source>
</evidence>
<dbReference type="InterPro" id="IPR036291">
    <property type="entry name" value="NAD(P)-bd_dom_sf"/>
</dbReference>
<dbReference type="GO" id="GO:0006813">
    <property type="term" value="P:potassium ion transport"/>
    <property type="evidence" value="ECO:0007669"/>
    <property type="project" value="UniProtKB-KW"/>
</dbReference>
<dbReference type="PROSITE" id="PS51201">
    <property type="entry name" value="RCK_N"/>
    <property type="match status" value="1"/>
</dbReference>
<keyword evidence="5" id="KW-0633">Potassium transport</keyword>
<keyword evidence="6 12" id="KW-0812">Transmembrane</keyword>
<evidence type="ECO:0000256" key="4">
    <source>
        <dbReference type="ARBA" id="ARBA00022449"/>
    </source>
</evidence>
<dbReference type="NCBIfam" id="TIGR00932">
    <property type="entry name" value="2a37"/>
    <property type="match status" value="1"/>
</dbReference>
<comment type="subcellular location">
    <subcellularLocation>
        <location evidence="1">Endomembrane system</location>
        <topology evidence="1">Multi-pass membrane protein</topology>
    </subcellularLocation>
</comment>
<dbReference type="RefSeq" id="WP_024922226.1">
    <property type="nucleotide sequence ID" value="NZ_MDEO01000032.1"/>
</dbReference>
<dbReference type="Proteomes" id="UP000094412">
    <property type="component" value="Unassembled WGS sequence"/>
</dbReference>
<dbReference type="Gene3D" id="1.20.1530.20">
    <property type="match status" value="1"/>
</dbReference>
<feature type="transmembrane region" description="Helical" evidence="12">
    <location>
        <begin position="116"/>
        <end position="135"/>
    </location>
</feature>
<feature type="transmembrane region" description="Helical" evidence="12">
    <location>
        <begin position="334"/>
        <end position="356"/>
    </location>
</feature>
<sequence>MAVEASNSDLVNVVALLGAGVIAVPIFKRVGLGSILGYLAAGLVIGPFGLRIFSDPAAILHVAELGVVMFLFIIGLEMQPSRLWGLRRDIFGLGALQVGLCMLLLTAAGLAGGFPVAQAFVAGAGFVLTSTAIVMQLLEEEGEIATPKGQRMVSILLLEDLAIVPLLVLVAFLAPGGAGTTLQQRFIEIGIGVGAIVGLVLAGRYLLNPFFRLLADARAREVMTAAALLVVLGSALVMQMSGLSMAMGAFLAGVLLSESTFRHQLEADIEPFRGVLLGLFFLAVGMSLNLGVVVENWQLVAVYVVAYMVAKAAGIYVVARLLKAPHREALERAVVMAQGGEFAFVLYAAASQAGIIDGRANAVLTAIIIISMALTPLMIIALRYFYPQHDEPSLDGIDVADSLSGSVLIIGFGRFGQIASQPLILRGVDVSIIDNDVEMIQAAANFGFKVYYGDGARLDILHAAGAGRARAVLICVDKPEIAVRIAELVKAEFPLVTLFARAFDRGTTLQLIRAGVDYQLRETFESALVFGGSTLEALGVDPDEVAELIEDVRRRDAARLDLQLAGDIRDGRNFLKGNIATPVPAPVTTPRRPAQPLSEETATVLKDAASAAQS</sequence>
<dbReference type="GO" id="GO:0012505">
    <property type="term" value="C:endomembrane system"/>
    <property type="evidence" value="ECO:0007669"/>
    <property type="project" value="UniProtKB-SubCell"/>
</dbReference>
<evidence type="ECO:0000259" key="13">
    <source>
        <dbReference type="PROSITE" id="PS51201"/>
    </source>
</evidence>
<keyword evidence="4" id="KW-0050">Antiport</keyword>
<dbReference type="GO" id="GO:0015297">
    <property type="term" value="F:antiporter activity"/>
    <property type="evidence" value="ECO:0007669"/>
    <property type="project" value="UniProtKB-KW"/>
</dbReference>
<feature type="transmembrane region" description="Helical" evidence="12">
    <location>
        <begin position="90"/>
        <end position="110"/>
    </location>
</feature>